<evidence type="ECO:0000256" key="1">
    <source>
        <dbReference type="ARBA" id="ARBA00004514"/>
    </source>
</evidence>
<dbReference type="GO" id="GO:0005829">
    <property type="term" value="C:cytosol"/>
    <property type="evidence" value="ECO:0007669"/>
    <property type="project" value="UniProtKB-SubCell"/>
</dbReference>
<evidence type="ECO:0000256" key="4">
    <source>
        <dbReference type="ARBA" id="ARBA00022695"/>
    </source>
</evidence>
<evidence type="ECO:0000256" key="5">
    <source>
        <dbReference type="ARBA" id="ARBA00022741"/>
    </source>
</evidence>
<feature type="region of interest" description="Disordered" evidence="11">
    <location>
        <begin position="1"/>
        <end position="49"/>
    </location>
</feature>
<protein>
    <submittedName>
        <fullName evidence="13">Putative molybdenum cofactor biosynthetic protein</fullName>
    </submittedName>
</protein>
<evidence type="ECO:0000313" key="13">
    <source>
        <dbReference type="EMBL" id="KKY26444.1"/>
    </source>
</evidence>
<keyword evidence="9" id="KW-0511">Multifunctional enzyme</keyword>
<name>A0A0G2EW63_PHACM</name>
<dbReference type="Gene3D" id="3.40.250.10">
    <property type="entry name" value="Rhodanese-like domain"/>
    <property type="match status" value="1"/>
</dbReference>
<reference evidence="13 14" key="2">
    <citation type="submission" date="2015-05" db="EMBL/GenBank/DDBJ databases">
        <authorList>
            <person name="Morales-Cruz A."/>
            <person name="Amrine K.C."/>
            <person name="Cantu D."/>
        </authorList>
    </citation>
    <scope>NUCLEOTIDE SEQUENCE [LARGE SCALE GENOMIC DNA]</scope>
    <source>
        <strain evidence="13">UCRPC4</strain>
    </source>
</reference>
<reference evidence="13 14" key="1">
    <citation type="submission" date="2015-05" db="EMBL/GenBank/DDBJ databases">
        <title>Distinctive expansion of gene families associated with plant cell wall degradation and secondary metabolism in the genomes of grapevine trunk pathogens.</title>
        <authorList>
            <person name="Lawrence D.P."/>
            <person name="Travadon R."/>
            <person name="Rolshausen P.E."/>
            <person name="Baumgartner K."/>
        </authorList>
    </citation>
    <scope>NUCLEOTIDE SEQUENCE [LARGE SCALE GENOMIC DNA]</scope>
    <source>
        <strain evidence="13">UCRPC4</strain>
    </source>
</reference>
<feature type="compositionally biased region" description="Polar residues" evidence="11">
    <location>
        <begin position="1"/>
        <end position="23"/>
    </location>
</feature>
<keyword evidence="2" id="KW-0808">Transferase</keyword>
<dbReference type="SMART" id="SM00450">
    <property type="entry name" value="RHOD"/>
    <property type="match status" value="1"/>
</dbReference>
<evidence type="ECO:0000259" key="12">
    <source>
        <dbReference type="PROSITE" id="PS50206"/>
    </source>
</evidence>
<comment type="function">
    <text evidence="10">Plays a central role in 2-thiolation of mcm(5)S(2)U at tRNA wobble positions of cytosolic tRNA(Lys), tRNA(Glu) and tRNA(Gln). Also essential during biosynthesis of the molybdenum cofactor. Acts by mediating the C-terminal thiocarboxylation of sulfur carriers urm1 and mocs2a. Its N-terminus first activates urm1 and mocs2a as acyl-adenylates (-COAMP), then the persulfide sulfur on the catalytic cysteine is transferred to urm1 and mocs2a to form thiocarboxylation (-COSH) of their C-terminus. The reaction probably involves hydrogen sulfide that is generated from the persulfide intermediate and that acts as a nucleophile towards urm1 and mocs2a. Subsequently, a transient disulfide bond is formed. Does not use thiosulfate as sulfur donor; nfs1 probably acting as a sulfur donor for thiocarboxylation reactions.</text>
</comment>
<dbReference type="GO" id="GO:0032447">
    <property type="term" value="P:protein urmylation"/>
    <property type="evidence" value="ECO:0007669"/>
    <property type="project" value="TreeGrafter"/>
</dbReference>
<dbReference type="GO" id="GO:0002143">
    <property type="term" value="P:tRNA wobble position uridine thiolation"/>
    <property type="evidence" value="ECO:0007669"/>
    <property type="project" value="TreeGrafter"/>
</dbReference>
<dbReference type="Gene3D" id="3.40.50.720">
    <property type="entry name" value="NAD(P)-binding Rossmann-like Domain"/>
    <property type="match status" value="1"/>
</dbReference>
<dbReference type="GO" id="GO:0042292">
    <property type="term" value="F:URM1 activating enzyme activity"/>
    <property type="evidence" value="ECO:0007669"/>
    <property type="project" value="TreeGrafter"/>
</dbReference>
<dbReference type="InterPro" id="IPR045886">
    <property type="entry name" value="ThiF/MoeB/HesA"/>
</dbReference>
<dbReference type="AlphaFoldDB" id="A0A0G2EW63"/>
<dbReference type="GO" id="GO:0006777">
    <property type="term" value="P:Mo-molybdopterin cofactor biosynthetic process"/>
    <property type="evidence" value="ECO:0007669"/>
    <property type="project" value="UniProtKB-KW"/>
</dbReference>
<proteinExistence type="predicted"/>
<dbReference type="InterPro" id="IPR000594">
    <property type="entry name" value="ThiF_NAD_FAD-bd"/>
</dbReference>
<comment type="caution">
    <text evidence="13">The sequence shown here is derived from an EMBL/GenBank/DDBJ whole genome shotgun (WGS) entry which is preliminary data.</text>
</comment>
<dbReference type="Pfam" id="PF00899">
    <property type="entry name" value="ThiF"/>
    <property type="match status" value="1"/>
</dbReference>
<evidence type="ECO:0000256" key="9">
    <source>
        <dbReference type="ARBA" id="ARBA00023268"/>
    </source>
</evidence>
<keyword evidence="7" id="KW-0067">ATP-binding</keyword>
<keyword evidence="5" id="KW-0547">Nucleotide-binding</keyword>
<evidence type="ECO:0000256" key="6">
    <source>
        <dbReference type="ARBA" id="ARBA00022786"/>
    </source>
</evidence>
<dbReference type="SUPFAM" id="SSF52821">
    <property type="entry name" value="Rhodanese/Cell cycle control phosphatase"/>
    <property type="match status" value="1"/>
</dbReference>
<dbReference type="InterPro" id="IPR036873">
    <property type="entry name" value="Rhodanese-like_dom_sf"/>
</dbReference>
<evidence type="ECO:0000256" key="7">
    <source>
        <dbReference type="ARBA" id="ARBA00022840"/>
    </source>
</evidence>
<accession>A0A0G2EW63</accession>
<dbReference type="PROSITE" id="PS50206">
    <property type="entry name" value="RHODANESE_3"/>
    <property type="match status" value="1"/>
</dbReference>
<evidence type="ECO:0000256" key="3">
    <source>
        <dbReference type="ARBA" id="ARBA00022694"/>
    </source>
</evidence>
<evidence type="ECO:0000256" key="10">
    <source>
        <dbReference type="ARBA" id="ARBA00043893"/>
    </source>
</evidence>
<dbReference type="InterPro" id="IPR035985">
    <property type="entry name" value="Ubiquitin-activating_enz"/>
</dbReference>
<comment type="subcellular location">
    <subcellularLocation>
        <location evidence="1">Cytoplasm</location>
        <location evidence="1">Cytosol</location>
    </subcellularLocation>
</comment>
<dbReference type="GO" id="GO:0016779">
    <property type="term" value="F:nucleotidyltransferase activity"/>
    <property type="evidence" value="ECO:0007669"/>
    <property type="project" value="UniProtKB-KW"/>
</dbReference>
<keyword evidence="6" id="KW-0833">Ubl conjugation pathway</keyword>
<keyword evidence="4" id="KW-0548">Nucleotidyltransferase</keyword>
<dbReference type="GO" id="GO:0004792">
    <property type="term" value="F:thiosulfate-cyanide sulfurtransferase activity"/>
    <property type="evidence" value="ECO:0007669"/>
    <property type="project" value="TreeGrafter"/>
</dbReference>
<feature type="domain" description="Rhodanese" evidence="12">
    <location>
        <begin position="378"/>
        <end position="533"/>
    </location>
</feature>
<dbReference type="CDD" id="cd00757">
    <property type="entry name" value="ThiF_MoeB_HesA_family"/>
    <property type="match status" value="1"/>
</dbReference>
<evidence type="ECO:0000256" key="2">
    <source>
        <dbReference type="ARBA" id="ARBA00022679"/>
    </source>
</evidence>
<keyword evidence="8" id="KW-0501">Molybdenum cofactor biosynthesis</keyword>
<dbReference type="InterPro" id="IPR001763">
    <property type="entry name" value="Rhodanese-like_dom"/>
</dbReference>
<dbReference type="Proteomes" id="UP000053317">
    <property type="component" value="Unassembled WGS sequence"/>
</dbReference>
<evidence type="ECO:0000256" key="11">
    <source>
        <dbReference type="SAM" id="MobiDB-lite"/>
    </source>
</evidence>
<dbReference type="SUPFAM" id="SSF69572">
    <property type="entry name" value="Activating enzymes of the ubiquitin-like proteins"/>
    <property type="match status" value="1"/>
</dbReference>
<evidence type="ECO:0000313" key="14">
    <source>
        <dbReference type="Proteomes" id="UP000053317"/>
    </source>
</evidence>
<dbReference type="PANTHER" id="PTHR10953">
    <property type="entry name" value="UBIQUITIN-ACTIVATING ENZYME E1"/>
    <property type="match status" value="1"/>
</dbReference>
<gene>
    <name evidence="13" type="ORF">UCRPC4_g01463</name>
</gene>
<evidence type="ECO:0000256" key="8">
    <source>
        <dbReference type="ARBA" id="ARBA00023150"/>
    </source>
</evidence>
<dbReference type="EMBL" id="LCWF01000035">
    <property type="protein sequence ID" value="KKY26444.1"/>
    <property type="molecule type" value="Genomic_DNA"/>
</dbReference>
<dbReference type="GO" id="GO:0005524">
    <property type="term" value="F:ATP binding"/>
    <property type="evidence" value="ECO:0007669"/>
    <property type="project" value="UniProtKB-KW"/>
</dbReference>
<dbReference type="OrthoDB" id="10261062at2759"/>
<dbReference type="FunFam" id="3.40.50.720:FF:000033">
    <property type="entry name" value="Adenylyltransferase and sulfurtransferase MOCS3"/>
    <property type="match status" value="1"/>
</dbReference>
<organism evidence="13 14">
    <name type="scientific">Phaeomoniella chlamydospora</name>
    <name type="common">Phaeoacremonium chlamydosporum</name>
    <dbReference type="NCBI Taxonomy" id="158046"/>
    <lineage>
        <taxon>Eukaryota</taxon>
        <taxon>Fungi</taxon>
        <taxon>Dikarya</taxon>
        <taxon>Ascomycota</taxon>
        <taxon>Pezizomycotina</taxon>
        <taxon>Eurotiomycetes</taxon>
        <taxon>Chaetothyriomycetidae</taxon>
        <taxon>Phaeomoniellales</taxon>
        <taxon>Phaeomoniellaceae</taxon>
        <taxon>Phaeomoniella</taxon>
    </lineage>
</organism>
<keyword evidence="14" id="KW-1185">Reference proteome</keyword>
<dbReference type="PANTHER" id="PTHR10953:SF102">
    <property type="entry name" value="ADENYLYLTRANSFERASE AND SULFURTRANSFERASE MOCS3"/>
    <property type="match status" value="1"/>
</dbReference>
<sequence length="542" mass="59115">MQPESSPQHISSTKLLSDLATTNKPPPSSSHLKRKRTPVQHPSFIPAHPLSTSRYTRQLILPQISLAGQRSLSQSRILIIGLGGLGCPASLYLAAAGLGTLGLLDSDTVELSNLHRQVLHRENSVGWTKARSAIRGLREINSKISYRAYEEPFLPSNAIRIASQYDLLLDCTDNPQTRYLINDVAVALSKTVVSAAAQRMEGQCMILNSPVDKGPCYRCIFPRPPKAEMVVSCEEVGVLGPAVGTMGVIMASEAIRVIVQQQQQQQESSPTTIKEPERKPAMLLYNAWAETMFRTIRLRNKRLDCISCGNPSHLKEGEEKITAEAIQNGGVDYVTFCGTREEVMILKDEERIDAKSFLCDILDHHDEEQEQETNPKPTTPNPLIIDVRESHEYALGPKIKSSINIPISTILRTTSSSSSSFSFSSSSASTNPELRSLLLSHLNPESHTQLQSLIFLCPRGNDSQIAARKFSEELRHVFDPTTTTTTTSIPVAVDDDNDVDDGNGNGIPDKGLFIGDVKGGWEALLKEDLLGGGGAGKGALGS</sequence>
<keyword evidence="3" id="KW-0819">tRNA processing</keyword>